<feature type="transmembrane region" description="Helical" evidence="14">
    <location>
        <begin position="272"/>
        <end position="295"/>
    </location>
</feature>
<sequence length="656" mass="71523">MGSSTIFIIIFVIFCGFLIGAGLFSKKWVKESSDFVLAGREISTPINIVGVCAIGFAGTTVTLAPAFTLNYGLIGGIGWGAVYAICGLMLFGLLYSNFIRRSGAQTLPEYLEMRYDSKTRSVVAITSVIGMCGIMANNVVSSVDNIAAFTGWSRPLITAVIFGVIIIFTFISGLWATTITDLFQITIGVIVVPTVFFLLASRFGWTEALAANWGPGALGTDGFAGQLAGMKLTYPSFLNFFICFAAALVWGNNYYWMKIANCRSEHVARKSFVLAAIILLIIFMIPLSFVGSYMGAFYPEMLTFNGGRILATGTYGFIASTFMPLFGSIVVISACAASISTASTSALGASAVANRDIYQRIINPNADAAKKLKMSKIIMLFVGIVTFILCQFPGGPTYLFAFANSWLVPPAVLLGLGAIWPKFNAKGALWGAVCGMVTMAVFTLLDLTKIFSIGQYVFLATLGLAVTLIVAVIASYFGKPRYYGEQSWERIPNDHNRLDVKLEKIDLEILTLMRLGHQYMADITDSLGVDSKISGAAVERLDRGGYLMRMGLTGSNFFTFELTEKGQKALDPLSEHERQLSVQFLSPMYLELLKTVERNPEHQAAFVEKNGIASMQMAAISSHLTRRGYIEEKGLFKRKLMITPKGRKAIEQFSKA</sequence>
<feature type="transmembrane region" description="Helical" evidence="14">
    <location>
        <begin position="182"/>
        <end position="205"/>
    </location>
</feature>
<dbReference type="InterPro" id="IPR038377">
    <property type="entry name" value="Na/Glc_symporter_sf"/>
</dbReference>
<dbReference type="Gene3D" id="1.20.1730.10">
    <property type="entry name" value="Sodium/glucose cotransporter"/>
    <property type="match status" value="1"/>
</dbReference>
<evidence type="ECO:0000256" key="6">
    <source>
        <dbReference type="ARBA" id="ARBA00022847"/>
    </source>
</evidence>
<evidence type="ECO:0000313" key="15">
    <source>
        <dbReference type="EMBL" id="MBS7525576.1"/>
    </source>
</evidence>
<keyword evidence="7 14" id="KW-1133">Transmembrane helix</keyword>
<feature type="transmembrane region" description="Helical" evidence="14">
    <location>
        <begin position="73"/>
        <end position="98"/>
    </location>
</feature>
<evidence type="ECO:0000313" key="16">
    <source>
        <dbReference type="Proteomes" id="UP000746471"/>
    </source>
</evidence>
<keyword evidence="6" id="KW-0769">Symport</keyword>
<reference evidence="15 16" key="1">
    <citation type="submission" date="2021-05" db="EMBL/GenBank/DDBJ databases">
        <title>Fusibacter ferrireducens sp. nov., an anaerobic, sulfur- and Fe-reducing bacterium isolated from the mangrove sediment.</title>
        <authorList>
            <person name="Qiu D."/>
        </authorList>
    </citation>
    <scope>NUCLEOTIDE SEQUENCE [LARGE SCALE GENOMIC DNA]</scope>
    <source>
        <strain evidence="15 16">DSM 12116</strain>
    </source>
</reference>
<dbReference type="Proteomes" id="UP000746471">
    <property type="component" value="Unassembled WGS sequence"/>
</dbReference>
<evidence type="ECO:0000256" key="3">
    <source>
        <dbReference type="ARBA" id="ARBA00022448"/>
    </source>
</evidence>
<organism evidence="15 16">
    <name type="scientific">Fusibacter paucivorans</name>
    <dbReference type="NCBI Taxonomy" id="76009"/>
    <lineage>
        <taxon>Bacteria</taxon>
        <taxon>Bacillati</taxon>
        <taxon>Bacillota</taxon>
        <taxon>Clostridia</taxon>
        <taxon>Eubacteriales</taxon>
        <taxon>Eubacteriales Family XII. Incertae Sedis</taxon>
        <taxon>Fusibacter</taxon>
    </lineage>
</organism>
<feature type="transmembrane region" description="Helical" evidence="14">
    <location>
        <begin position="119"/>
        <end position="136"/>
    </location>
</feature>
<name>A0ABS5PMI8_9FIRM</name>
<keyword evidence="3" id="KW-0813">Transport</keyword>
<keyword evidence="5 14" id="KW-0812">Transmembrane</keyword>
<keyword evidence="9" id="KW-0406">Ion transport</keyword>
<evidence type="ECO:0000256" key="1">
    <source>
        <dbReference type="ARBA" id="ARBA00004651"/>
    </source>
</evidence>
<dbReference type="Pfam" id="PF00474">
    <property type="entry name" value="SSF"/>
    <property type="match status" value="1"/>
</dbReference>
<keyword evidence="11" id="KW-0739">Sodium transport</keyword>
<evidence type="ECO:0000256" key="7">
    <source>
        <dbReference type="ARBA" id="ARBA00022989"/>
    </source>
</evidence>
<dbReference type="CDD" id="cd10322">
    <property type="entry name" value="SLC5sbd"/>
    <property type="match status" value="1"/>
</dbReference>
<evidence type="ECO:0000256" key="8">
    <source>
        <dbReference type="ARBA" id="ARBA00023053"/>
    </source>
</evidence>
<feature type="transmembrane region" description="Helical" evidence="14">
    <location>
        <begin position="457"/>
        <end position="477"/>
    </location>
</feature>
<dbReference type="EMBL" id="JAHBCL010000003">
    <property type="protein sequence ID" value="MBS7525576.1"/>
    <property type="molecule type" value="Genomic_DNA"/>
</dbReference>
<dbReference type="PANTHER" id="PTHR48086">
    <property type="entry name" value="SODIUM/PROLINE SYMPORTER-RELATED"/>
    <property type="match status" value="1"/>
</dbReference>
<gene>
    <name evidence="15" type="ORF">KHM83_02655</name>
</gene>
<keyword evidence="16" id="KW-1185">Reference proteome</keyword>
<dbReference type="InterPro" id="IPR050277">
    <property type="entry name" value="Sodium:Solute_Symporter"/>
</dbReference>
<protein>
    <submittedName>
        <fullName evidence="15">Sodium:solute symporter family protein</fullName>
    </submittedName>
</protein>
<dbReference type="RefSeq" id="WP_213235362.1">
    <property type="nucleotide sequence ID" value="NZ_JAHBCL010000003.1"/>
</dbReference>
<comment type="catalytic activity">
    <reaction evidence="12">
        <text>L-proline(in) + Na(+)(in) = L-proline(out) + Na(+)(out)</text>
        <dbReference type="Rhea" id="RHEA:28967"/>
        <dbReference type="ChEBI" id="CHEBI:29101"/>
        <dbReference type="ChEBI" id="CHEBI:60039"/>
    </reaction>
</comment>
<feature type="transmembrane region" description="Helical" evidence="14">
    <location>
        <begin position="377"/>
        <end position="394"/>
    </location>
</feature>
<dbReference type="InterPro" id="IPR001734">
    <property type="entry name" value="Na/solute_symporter"/>
</dbReference>
<feature type="transmembrane region" description="Helical" evidence="14">
    <location>
        <begin position="156"/>
        <end position="175"/>
    </location>
</feature>
<evidence type="ECO:0000256" key="2">
    <source>
        <dbReference type="ARBA" id="ARBA00006434"/>
    </source>
</evidence>
<keyword evidence="4" id="KW-1003">Cell membrane</keyword>
<evidence type="ECO:0000256" key="14">
    <source>
        <dbReference type="SAM" id="Phobius"/>
    </source>
</evidence>
<feature type="transmembrane region" description="Helical" evidence="14">
    <location>
        <begin position="400"/>
        <end position="420"/>
    </location>
</feature>
<feature type="transmembrane region" description="Helical" evidence="14">
    <location>
        <begin position="6"/>
        <end position="25"/>
    </location>
</feature>
<comment type="subcellular location">
    <subcellularLocation>
        <location evidence="1">Cell membrane</location>
        <topology evidence="1">Multi-pass membrane protein</topology>
    </subcellularLocation>
</comment>
<comment type="similarity">
    <text evidence="2 13">Belongs to the sodium:solute symporter (SSF) (TC 2.A.21) family.</text>
</comment>
<comment type="caution">
    <text evidence="15">The sequence shown here is derived from an EMBL/GenBank/DDBJ whole genome shotgun (WGS) entry which is preliminary data.</text>
</comment>
<evidence type="ECO:0000256" key="12">
    <source>
        <dbReference type="ARBA" id="ARBA00033708"/>
    </source>
</evidence>
<evidence type="ECO:0000256" key="11">
    <source>
        <dbReference type="ARBA" id="ARBA00023201"/>
    </source>
</evidence>
<feature type="transmembrane region" description="Helical" evidence="14">
    <location>
        <begin position="232"/>
        <end position="251"/>
    </location>
</feature>
<feature type="transmembrane region" description="Helical" evidence="14">
    <location>
        <begin position="427"/>
        <end position="445"/>
    </location>
</feature>
<evidence type="ECO:0000256" key="10">
    <source>
        <dbReference type="ARBA" id="ARBA00023136"/>
    </source>
</evidence>
<dbReference type="PROSITE" id="PS50283">
    <property type="entry name" value="NA_SOLUT_SYMP_3"/>
    <property type="match status" value="1"/>
</dbReference>
<evidence type="ECO:0000256" key="9">
    <source>
        <dbReference type="ARBA" id="ARBA00023065"/>
    </source>
</evidence>
<evidence type="ECO:0000256" key="5">
    <source>
        <dbReference type="ARBA" id="ARBA00022692"/>
    </source>
</evidence>
<evidence type="ECO:0000256" key="13">
    <source>
        <dbReference type="RuleBase" id="RU362091"/>
    </source>
</evidence>
<proteinExistence type="inferred from homology"/>
<keyword evidence="10 14" id="KW-0472">Membrane</keyword>
<accession>A0ABS5PMI8</accession>
<dbReference type="PANTHER" id="PTHR48086:SF3">
    <property type="entry name" value="SODIUM_PROLINE SYMPORTER"/>
    <property type="match status" value="1"/>
</dbReference>
<feature type="transmembrane region" description="Helical" evidence="14">
    <location>
        <begin position="315"/>
        <end position="337"/>
    </location>
</feature>
<evidence type="ECO:0000256" key="4">
    <source>
        <dbReference type="ARBA" id="ARBA00022475"/>
    </source>
</evidence>
<keyword evidence="8" id="KW-0915">Sodium</keyword>
<feature type="transmembrane region" description="Helical" evidence="14">
    <location>
        <begin position="46"/>
        <end position="67"/>
    </location>
</feature>